<sequence>MQMAVSDVNADPRVLKGTKLKLIIEDANCSVFVGSIGAFRALEQGIAAIIGPQSSSIAHTISQVANGLQVPLVSYAATDPTLSSLQYPYFFRTTQSDSEQMAAMAELIDFYEWKDVIAIFVDEDYGRNGIFALGDELERRRLRITHKLALSIQLDLDEITQMLNESKVYGPRVYVVHVNPDPRLRIFSIAQKLQMMTSDYVWFATDWLSATLDSFSPVNQTYLSILQGVVGLRPHIPDSVQKRNFVSRWKKMQQEGLAITGLNVYGFYAYDTIWAVARSIDKFVEVYKNVTFSFSNYTLPHSEAAGIQFDKLKVLAGGSDLAYILSQSNFTGVGGQVQFNSERNIISSGYDVMNINQKAITRVGYWSKSSGFSVAPPEIHTKKENSSFNQDQKLNNITWPGGQTGRPRGWVIADNARPLKIGVPKRASFVEFVTELPKTHEIQGYCIDVFKKALEFIPYAVPYEFEPFGNGRLNPNYDDLVKAVAEEVYDAVIGDIAIVTNRTKFVDFSQPFATSGLVVVAPIDNESSAWVFIKPFSTEMWCATAASFMMIAVVIWILEHRVNDDFRGPPKKQVVTMFMFSLSTLFKTNQERTVSTLGRMVMIVWLFLLMVITASYTASLTSILTVEQLSSPITGIDSLIASNWPIGYQVGSFAYSYMTESLYVPGSRLVALGSPEEYASALQRGPSAGGVAAIVDELPYVDLFLSTQTDFGIIGQPFTKSSWGFAFSRDSPLAVDMSTAILKLSESGQLQKIREHWFCKMGCPGERISKSQSNQLHMISFWGLYLSCGVVTLAAFVAYVLRTICQFVRYKRRQKDLTPPSSSLPPGSRCSQVVYNFFDFIDKKEEAIKKMFTQPNNPQQRLS</sequence>
<comment type="caution">
    <text evidence="1">The sequence shown here is derived from an EMBL/GenBank/DDBJ whole genome shotgun (WGS) entry which is preliminary data.</text>
</comment>
<name>A0ACB9ND69_BAUVA</name>
<accession>A0ACB9ND69</accession>
<protein>
    <submittedName>
        <fullName evidence="1">Uncharacterized protein</fullName>
    </submittedName>
</protein>
<reference evidence="1 2" key="1">
    <citation type="journal article" date="2022" name="DNA Res.">
        <title>Chromosomal-level genome assembly of the orchid tree Bauhinia variegata (Leguminosae; Cercidoideae) supports the allotetraploid origin hypothesis of Bauhinia.</title>
        <authorList>
            <person name="Zhong Y."/>
            <person name="Chen Y."/>
            <person name="Zheng D."/>
            <person name="Pang J."/>
            <person name="Liu Y."/>
            <person name="Luo S."/>
            <person name="Meng S."/>
            <person name="Qian L."/>
            <person name="Wei D."/>
            <person name="Dai S."/>
            <person name="Zhou R."/>
        </authorList>
    </citation>
    <scope>NUCLEOTIDE SEQUENCE [LARGE SCALE GENOMIC DNA]</scope>
    <source>
        <strain evidence="1">BV-YZ2020</strain>
    </source>
</reference>
<evidence type="ECO:0000313" key="1">
    <source>
        <dbReference type="EMBL" id="KAI4334102.1"/>
    </source>
</evidence>
<gene>
    <name evidence="1" type="ORF">L6164_018834</name>
</gene>
<dbReference type="Proteomes" id="UP000828941">
    <property type="component" value="Chromosome 7"/>
</dbReference>
<keyword evidence="2" id="KW-1185">Reference proteome</keyword>
<evidence type="ECO:0000313" key="2">
    <source>
        <dbReference type="Proteomes" id="UP000828941"/>
    </source>
</evidence>
<dbReference type="EMBL" id="CM039432">
    <property type="protein sequence ID" value="KAI4334102.1"/>
    <property type="molecule type" value="Genomic_DNA"/>
</dbReference>
<proteinExistence type="predicted"/>
<organism evidence="1 2">
    <name type="scientific">Bauhinia variegata</name>
    <name type="common">Purple orchid tree</name>
    <name type="synonym">Phanera variegata</name>
    <dbReference type="NCBI Taxonomy" id="167791"/>
    <lineage>
        <taxon>Eukaryota</taxon>
        <taxon>Viridiplantae</taxon>
        <taxon>Streptophyta</taxon>
        <taxon>Embryophyta</taxon>
        <taxon>Tracheophyta</taxon>
        <taxon>Spermatophyta</taxon>
        <taxon>Magnoliopsida</taxon>
        <taxon>eudicotyledons</taxon>
        <taxon>Gunneridae</taxon>
        <taxon>Pentapetalae</taxon>
        <taxon>rosids</taxon>
        <taxon>fabids</taxon>
        <taxon>Fabales</taxon>
        <taxon>Fabaceae</taxon>
        <taxon>Cercidoideae</taxon>
        <taxon>Cercideae</taxon>
        <taxon>Bauhiniinae</taxon>
        <taxon>Bauhinia</taxon>
    </lineage>
</organism>